<evidence type="ECO:0000256" key="6">
    <source>
        <dbReference type="ARBA" id="ARBA00022932"/>
    </source>
</evidence>
<organism evidence="9 10">
    <name type="scientific">Fervidibacillus albus</name>
    <dbReference type="NCBI Taxonomy" id="2980026"/>
    <lineage>
        <taxon>Bacteria</taxon>
        <taxon>Bacillati</taxon>
        <taxon>Bacillota</taxon>
        <taxon>Bacilli</taxon>
        <taxon>Bacillales</taxon>
        <taxon>Bacillaceae</taxon>
        <taxon>Fervidibacillus</taxon>
    </lineage>
</organism>
<dbReference type="InterPro" id="IPR050238">
    <property type="entry name" value="DNA_Rep/Repair_Clamp_Loader"/>
</dbReference>
<keyword evidence="3 9" id="KW-0808">Transferase</keyword>
<evidence type="ECO:0000256" key="7">
    <source>
        <dbReference type="ARBA" id="ARBA00049244"/>
    </source>
</evidence>
<dbReference type="InterPro" id="IPR004622">
    <property type="entry name" value="DNA_pol_HolB"/>
</dbReference>
<reference evidence="9" key="1">
    <citation type="submission" date="2022-09" db="EMBL/GenBank/DDBJ databases">
        <title>Complete Genomes of Fervidibacillus albus and Fervidibacillus halotolerans isolated from tidal flat sediments.</title>
        <authorList>
            <person name="Kwon K.K."/>
            <person name="Yang S.-H."/>
            <person name="Park M.J."/>
            <person name="Oh H.-M."/>
        </authorList>
    </citation>
    <scope>NUCLEOTIDE SEQUENCE</scope>
    <source>
        <strain evidence="9">MEBiC13591</strain>
    </source>
</reference>
<sequence length="336" mass="39303">MKYSMEQLESIQPMVMKLLKQILAKGRVSHAYLFEGLKGTGKREIAKFFAKSLFCNRPIDGYIPCDDCIQCQRIESNNHPDVHVIEPDGASIKKEQIIQLQQEFSKKGMESNRKFYMIVDADKMTDRAANSLLKFLEEPNELTTAILITEQVQKILPTIYSRCQHVSFSPLPKKEMVLQLVERGMKRERASLFSKLTNDIDEAFSISEDDWFLQAEKIVLKLYEIVTKNVLTDSLIYLHTNWNPHFKTREQIEKGLDLLLFVYEDILFVQIGYEKELTFPDRLEFWRQRALKIQREKLLQQISFILEAKKRLQSNVNGTLLMEQLLINLQEGFPFV</sequence>
<dbReference type="NCBIfam" id="TIGR00678">
    <property type="entry name" value="holB"/>
    <property type="match status" value="1"/>
</dbReference>
<gene>
    <name evidence="9" type="primary">holB</name>
    <name evidence="9" type="ORF">OE104_13355</name>
</gene>
<evidence type="ECO:0000256" key="2">
    <source>
        <dbReference type="ARBA" id="ARBA00014363"/>
    </source>
</evidence>
<dbReference type="AlphaFoldDB" id="A0A9E8LTT7"/>
<accession>A0A9E8LTT7</accession>
<comment type="catalytic activity">
    <reaction evidence="7">
        <text>DNA(n) + a 2'-deoxyribonucleoside 5'-triphosphate = DNA(n+1) + diphosphate</text>
        <dbReference type="Rhea" id="RHEA:22508"/>
        <dbReference type="Rhea" id="RHEA-COMP:17339"/>
        <dbReference type="Rhea" id="RHEA-COMP:17340"/>
        <dbReference type="ChEBI" id="CHEBI:33019"/>
        <dbReference type="ChEBI" id="CHEBI:61560"/>
        <dbReference type="ChEBI" id="CHEBI:173112"/>
        <dbReference type="EC" id="2.7.7.7"/>
    </reaction>
</comment>
<dbReference type="GO" id="GO:0003677">
    <property type="term" value="F:DNA binding"/>
    <property type="evidence" value="ECO:0007669"/>
    <property type="project" value="InterPro"/>
</dbReference>
<dbReference type="GO" id="GO:0006261">
    <property type="term" value="P:DNA-templated DNA replication"/>
    <property type="evidence" value="ECO:0007669"/>
    <property type="project" value="TreeGrafter"/>
</dbReference>
<keyword evidence="4 9" id="KW-0548">Nucleotidyltransferase</keyword>
<keyword evidence="5" id="KW-0235">DNA replication</keyword>
<dbReference type="SUPFAM" id="SSF52540">
    <property type="entry name" value="P-loop containing nucleoside triphosphate hydrolases"/>
    <property type="match status" value="1"/>
</dbReference>
<dbReference type="RefSeq" id="WP_275417284.1">
    <property type="nucleotide sequence ID" value="NZ_CP106878.1"/>
</dbReference>
<name>A0A9E8LTT7_9BACI</name>
<evidence type="ECO:0000313" key="10">
    <source>
        <dbReference type="Proteomes" id="UP001164718"/>
    </source>
</evidence>
<dbReference type="NCBIfam" id="NF005972">
    <property type="entry name" value="PRK08058.1"/>
    <property type="match status" value="1"/>
</dbReference>
<dbReference type="InterPro" id="IPR015199">
    <property type="entry name" value="DNA_pol_III_delta_C"/>
</dbReference>
<evidence type="ECO:0000256" key="1">
    <source>
        <dbReference type="ARBA" id="ARBA00012417"/>
    </source>
</evidence>
<dbReference type="Pfam" id="PF09115">
    <property type="entry name" value="DNApol3-delta_C"/>
    <property type="match status" value="1"/>
</dbReference>
<feature type="domain" description="DNA polymerase III delta subunit C-terminal" evidence="8">
    <location>
        <begin position="250"/>
        <end position="330"/>
    </location>
</feature>
<evidence type="ECO:0000313" key="9">
    <source>
        <dbReference type="EMBL" id="WAA09503.1"/>
    </source>
</evidence>
<keyword evidence="10" id="KW-1185">Reference proteome</keyword>
<protein>
    <recommendedName>
        <fullName evidence="2">DNA polymerase III subunit delta'</fullName>
        <ecNumber evidence="1">2.7.7.7</ecNumber>
    </recommendedName>
</protein>
<dbReference type="PANTHER" id="PTHR11669">
    <property type="entry name" value="REPLICATION FACTOR C / DNA POLYMERASE III GAMMA-TAU SUBUNIT"/>
    <property type="match status" value="1"/>
</dbReference>
<dbReference type="Gene3D" id="1.20.272.10">
    <property type="match status" value="1"/>
</dbReference>
<evidence type="ECO:0000256" key="4">
    <source>
        <dbReference type="ARBA" id="ARBA00022695"/>
    </source>
</evidence>
<dbReference type="Pfam" id="PF13177">
    <property type="entry name" value="DNA_pol3_delta2"/>
    <property type="match status" value="1"/>
</dbReference>
<dbReference type="GO" id="GO:0003887">
    <property type="term" value="F:DNA-directed DNA polymerase activity"/>
    <property type="evidence" value="ECO:0007669"/>
    <property type="project" value="UniProtKB-KW"/>
</dbReference>
<dbReference type="Proteomes" id="UP001164718">
    <property type="component" value="Chromosome"/>
</dbReference>
<dbReference type="KEGG" id="faf:OE104_13355"/>
<dbReference type="EMBL" id="CP106878">
    <property type="protein sequence ID" value="WAA09503.1"/>
    <property type="molecule type" value="Genomic_DNA"/>
</dbReference>
<dbReference type="GO" id="GO:0008408">
    <property type="term" value="F:3'-5' exonuclease activity"/>
    <property type="evidence" value="ECO:0007669"/>
    <property type="project" value="InterPro"/>
</dbReference>
<dbReference type="FunFam" id="3.40.50.300:FF:001255">
    <property type="entry name" value="DNA polymerase III subunit delta"/>
    <property type="match status" value="1"/>
</dbReference>
<evidence type="ECO:0000256" key="5">
    <source>
        <dbReference type="ARBA" id="ARBA00022705"/>
    </source>
</evidence>
<evidence type="ECO:0000259" key="8">
    <source>
        <dbReference type="Pfam" id="PF09115"/>
    </source>
</evidence>
<dbReference type="InterPro" id="IPR027417">
    <property type="entry name" value="P-loop_NTPase"/>
</dbReference>
<keyword evidence="6" id="KW-0239">DNA-directed DNA polymerase</keyword>
<proteinExistence type="predicted"/>
<evidence type="ECO:0000256" key="3">
    <source>
        <dbReference type="ARBA" id="ARBA00022679"/>
    </source>
</evidence>
<dbReference type="GO" id="GO:0009360">
    <property type="term" value="C:DNA polymerase III complex"/>
    <property type="evidence" value="ECO:0007669"/>
    <property type="project" value="InterPro"/>
</dbReference>
<dbReference type="Gene3D" id="3.40.50.300">
    <property type="entry name" value="P-loop containing nucleotide triphosphate hydrolases"/>
    <property type="match status" value="1"/>
</dbReference>
<dbReference type="PANTHER" id="PTHR11669:SF8">
    <property type="entry name" value="DNA POLYMERASE III SUBUNIT DELTA"/>
    <property type="match status" value="1"/>
</dbReference>
<dbReference type="EC" id="2.7.7.7" evidence="1"/>